<feature type="domain" description="Endonuclease/exonuclease/phosphatase" evidence="2">
    <location>
        <begin position="149"/>
        <end position="346"/>
    </location>
</feature>
<dbReference type="AlphaFoldDB" id="A0A7C2K182"/>
<dbReference type="EMBL" id="DSOK01000282">
    <property type="protein sequence ID" value="HEN15767.1"/>
    <property type="molecule type" value="Genomic_DNA"/>
</dbReference>
<gene>
    <name evidence="3" type="ORF">ENQ76_09910</name>
</gene>
<dbReference type="SUPFAM" id="SSF56219">
    <property type="entry name" value="DNase I-like"/>
    <property type="match status" value="1"/>
</dbReference>
<evidence type="ECO:0000259" key="2">
    <source>
        <dbReference type="Pfam" id="PF03372"/>
    </source>
</evidence>
<dbReference type="InterPro" id="IPR036691">
    <property type="entry name" value="Endo/exonu/phosph_ase_sf"/>
</dbReference>
<keyword evidence="1" id="KW-0472">Membrane</keyword>
<name>A0A7C2K182_9PLAN</name>
<feature type="transmembrane region" description="Helical" evidence="1">
    <location>
        <begin position="111"/>
        <end position="131"/>
    </location>
</feature>
<keyword evidence="1" id="KW-0812">Transmembrane</keyword>
<keyword evidence="1" id="KW-1133">Transmembrane helix</keyword>
<feature type="transmembrane region" description="Helical" evidence="1">
    <location>
        <begin position="55"/>
        <end position="74"/>
    </location>
</feature>
<dbReference type="Gene3D" id="3.60.10.10">
    <property type="entry name" value="Endonuclease/exonuclease/phosphatase"/>
    <property type="match status" value="1"/>
</dbReference>
<organism evidence="3">
    <name type="scientific">Schlesneria paludicola</name>
    <dbReference type="NCBI Taxonomy" id="360056"/>
    <lineage>
        <taxon>Bacteria</taxon>
        <taxon>Pseudomonadati</taxon>
        <taxon>Planctomycetota</taxon>
        <taxon>Planctomycetia</taxon>
        <taxon>Planctomycetales</taxon>
        <taxon>Planctomycetaceae</taxon>
        <taxon>Schlesneria</taxon>
    </lineage>
</organism>
<feature type="transmembrane region" description="Helical" evidence="1">
    <location>
        <begin position="86"/>
        <end position="104"/>
    </location>
</feature>
<dbReference type="InterPro" id="IPR005135">
    <property type="entry name" value="Endo/exonuclease/phosphatase"/>
</dbReference>
<dbReference type="GO" id="GO:0003824">
    <property type="term" value="F:catalytic activity"/>
    <property type="evidence" value="ECO:0007669"/>
    <property type="project" value="InterPro"/>
</dbReference>
<reference evidence="3" key="1">
    <citation type="journal article" date="2020" name="mSystems">
        <title>Genome- and Community-Level Interaction Insights into Carbon Utilization and Element Cycling Functions of Hydrothermarchaeota in Hydrothermal Sediment.</title>
        <authorList>
            <person name="Zhou Z."/>
            <person name="Liu Y."/>
            <person name="Xu W."/>
            <person name="Pan J."/>
            <person name="Luo Z.H."/>
            <person name="Li M."/>
        </authorList>
    </citation>
    <scope>NUCLEOTIDE SEQUENCE [LARGE SCALE GENOMIC DNA]</scope>
    <source>
        <strain evidence="3">SpSt-339</strain>
    </source>
</reference>
<evidence type="ECO:0000313" key="3">
    <source>
        <dbReference type="EMBL" id="HEN15767.1"/>
    </source>
</evidence>
<comment type="caution">
    <text evidence="3">The sequence shown here is derived from an EMBL/GenBank/DDBJ whole genome shotgun (WGS) entry which is preliminary data.</text>
</comment>
<dbReference type="Pfam" id="PF03372">
    <property type="entry name" value="Exo_endo_phos"/>
    <property type="match status" value="1"/>
</dbReference>
<protein>
    <recommendedName>
        <fullName evidence="2">Endonuclease/exonuclease/phosphatase domain-containing protein</fullName>
    </recommendedName>
</protein>
<evidence type="ECO:0000256" key="1">
    <source>
        <dbReference type="SAM" id="Phobius"/>
    </source>
</evidence>
<accession>A0A7C2K182</accession>
<sequence length="369" mass="40490">MGRMSYPHGRFGKPSYRSRRDRLSPERFALLARMPVAVPPAAAARQSARWPVRAVIARGCAGVCLFGVALHLTAGDASAFPWYTAYYALPRPVLCGSAVLAAVFARRRQRLWCWAVAGVLAAWVLACDVGWNLVESSRVPSDALRVAFWNAAGCPRGMPAATDEVESFDANIIGLVEAQRRQMPSYDPQFWQHRFPDYSVEATRLGMVFLVRGTIHDRGYEKLDRGSHVRWWDVEVAGRPLRAFLVDIASNPRQSRHAALSRLRALVESSGDRPVLILGDFNTPLGAPSLTGLQQAGLRPAVLEKGHGYRCTWPAPLPLLTLDQLWVNSQVAVHNAVTGWSWNSDHRPISAVVTIGTTAPADAGRTASP</sequence>
<proteinExistence type="predicted"/>